<evidence type="ECO:0000313" key="3">
    <source>
        <dbReference type="Proteomes" id="UP000746741"/>
    </source>
</evidence>
<protein>
    <submittedName>
        <fullName evidence="1">Uncharacterized protein</fullName>
    </submittedName>
</protein>
<gene>
    <name evidence="2" type="ORF">GWK15_17870</name>
    <name evidence="1" type="ORF">GXW75_18930</name>
</gene>
<proteinExistence type="predicted"/>
<dbReference type="EMBL" id="JAAVUP010000005">
    <property type="protein sequence ID" value="NKE18827.1"/>
    <property type="molecule type" value="Genomic_DNA"/>
</dbReference>
<dbReference type="AlphaFoldDB" id="A0A9X9WLX7"/>
<organism evidence="1 4">
    <name type="scientific">Neoroseomonas oryzicola</name>
    <dbReference type="NCBI Taxonomy" id="535904"/>
    <lineage>
        <taxon>Bacteria</taxon>
        <taxon>Pseudomonadati</taxon>
        <taxon>Pseudomonadota</taxon>
        <taxon>Alphaproteobacteria</taxon>
        <taxon>Acetobacterales</taxon>
        <taxon>Acetobacteraceae</taxon>
        <taxon>Neoroseomonas</taxon>
    </lineage>
</organism>
<evidence type="ECO:0000313" key="1">
    <source>
        <dbReference type="EMBL" id="MBR0661337.1"/>
    </source>
</evidence>
<reference evidence="1" key="1">
    <citation type="submission" date="2020-01" db="EMBL/GenBank/DDBJ databases">
        <authorList>
            <person name="Rat A."/>
        </authorList>
    </citation>
    <scope>NUCLEOTIDE SEQUENCE</scope>
    <source>
        <strain evidence="1">LMG 31161</strain>
    </source>
</reference>
<reference evidence="2 3" key="2">
    <citation type="submission" date="2020-02" db="EMBL/GenBank/DDBJ databases">
        <authorList>
            <person name="Sun Q."/>
            <person name="Inoue M."/>
        </authorList>
    </citation>
    <scope>NUCLEOTIDE SEQUENCE [LARGE SCALE GENOMIC DNA]</scope>
    <source>
        <strain evidence="2 3">KCTC 22478</strain>
    </source>
</reference>
<dbReference type="Proteomes" id="UP001138708">
    <property type="component" value="Unassembled WGS sequence"/>
</dbReference>
<name>A0A9X9WLX7_9PROT</name>
<comment type="caution">
    <text evidence="1">The sequence shown here is derived from an EMBL/GenBank/DDBJ whole genome shotgun (WGS) entry which is preliminary data.</text>
</comment>
<keyword evidence="3" id="KW-1185">Reference proteome</keyword>
<dbReference type="RefSeq" id="WP_168042729.1">
    <property type="nucleotide sequence ID" value="NZ_JAAEDK010000050.1"/>
</dbReference>
<evidence type="ECO:0000313" key="2">
    <source>
        <dbReference type="EMBL" id="NKE18827.1"/>
    </source>
</evidence>
<accession>A0A9X9WLX7</accession>
<evidence type="ECO:0000313" key="4">
    <source>
        <dbReference type="Proteomes" id="UP001138708"/>
    </source>
</evidence>
<dbReference type="EMBL" id="JAAEDK010000050">
    <property type="protein sequence ID" value="MBR0661337.1"/>
    <property type="molecule type" value="Genomic_DNA"/>
</dbReference>
<reference evidence="1" key="3">
    <citation type="journal article" date="2021" name="Syst. Appl. Microbiol.">
        <title>Roseomonas hellenica sp. nov., isolated from roots of wild-growing Alkanna tinctoria.</title>
        <authorList>
            <person name="Rat A."/>
            <person name="Naranjo H.D."/>
            <person name="Lebbe L."/>
            <person name="Cnockaert M."/>
            <person name="Krigas N."/>
            <person name="Grigoriadou K."/>
            <person name="Maloupa E."/>
            <person name="Willems A."/>
        </authorList>
    </citation>
    <scope>NUCLEOTIDE SEQUENCE</scope>
    <source>
        <strain evidence="1">LMG 31161</strain>
    </source>
</reference>
<sequence length="71" mass="7583">MTGNGSRAGKPSELIEAGRLFTRTTERGGDYLVGRLGGLKILVFRKRDGDEGEHSHTLMVAAAVQRNGGGR</sequence>
<dbReference type="Proteomes" id="UP000746741">
    <property type="component" value="Unassembled WGS sequence"/>
</dbReference>